<feature type="transmembrane region" description="Helical" evidence="1">
    <location>
        <begin position="50"/>
        <end position="72"/>
    </location>
</feature>
<dbReference type="RefSeq" id="WP_230892486.1">
    <property type="nucleotide sequence ID" value="NZ_JANHDL010000010.1"/>
</dbReference>
<organism evidence="2 3">
    <name type="scientific">Halorubrum laminariae</name>
    <dbReference type="NCBI Taxonomy" id="1433523"/>
    <lineage>
        <taxon>Archaea</taxon>
        <taxon>Methanobacteriati</taxon>
        <taxon>Methanobacteriota</taxon>
        <taxon>Stenosarchaea group</taxon>
        <taxon>Halobacteria</taxon>
        <taxon>Halobacteriales</taxon>
        <taxon>Haloferacaceae</taxon>
        <taxon>Halorubrum</taxon>
    </lineage>
</organism>
<keyword evidence="1" id="KW-1133">Transmembrane helix</keyword>
<dbReference type="AlphaFoldDB" id="A0ABD6C5R9"/>
<keyword evidence="3" id="KW-1185">Reference proteome</keyword>
<keyword evidence="1" id="KW-0812">Transmembrane</keyword>
<proteinExistence type="predicted"/>
<gene>
    <name evidence="2" type="ORF">ACFR9T_17140</name>
</gene>
<feature type="transmembrane region" description="Helical" evidence="1">
    <location>
        <begin position="18"/>
        <end position="38"/>
    </location>
</feature>
<comment type="caution">
    <text evidence="2">The sequence shown here is derived from an EMBL/GenBank/DDBJ whole genome shotgun (WGS) entry which is preliminary data.</text>
</comment>
<keyword evidence="1" id="KW-0472">Membrane</keyword>
<reference evidence="2 3" key="1">
    <citation type="journal article" date="2019" name="Int. J. Syst. Evol. Microbiol.">
        <title>The Global Catalogue of Microorganisms (GCM) 10K type strain sequencing project: providing services to taxonomists for standard genome sequencing and annotation.</title>
        <authorList>
            <consortium name="The Broad Institute Genomics Platform"/>
            <consortium name="The Broad Institute Genome Sequencing Center for Infectious Disease"/>
            <person name="Wu L."/>
            <person name="Ma J."/>
        </authorList>
    </citation>
    <scope>NUCLEOTIDE SEQUENCE [LARGE SCALE GENOMIC DNA]</scope>
    <source>
        <strain evidence="2 3">CGMCC 1.12689</strain>
    </source>
</reference>
<feature type="transmembrane region" description="Helical" evidence="1">
    <location>
        <begin position="102"/>
        <end position="122"/>
    </location>
</feature>
<protein>
    <submittedName>
        <fullName evidence="2">Uncharacterized protein</fullName>
    </submittedName>
</protein>
<evidence type="ECO:0000313" key="3">
    <source>
        <dbReference type="Proteomes" id="UP001597185"/>
    </source>
</evidence>
<evidence type="ECO:0000313" key="2">
    <source>
        <dbReference type="EMBL" id="MFD1572280.1"/>
    </source>
</evidence>
<name>A0ABD6C5R9_9EURY</name>
<dbReference type="Proteomes" id="UP001597185">
    <property type="component" value="Unassembled WGS sequence"/>
</dbReference>
<dbReference type="EMBL" id="JBHUDB010000025">
    <property type="protein sequence ID" value="MFD1572280.1"/>
    <property type="molecule type" value="Genomic_DNA"/>
</dbReference>
<sequence>MRPNLGRVKQTESWGRSLLSSTVASLVYTGLVLGYVYLLSPSTTIHGPVWWAVLWYSLLGFGTVGIPILLWLQFDLRSPAVLLACILLFCHTLPLWNNHGDAPGFSLVFYLTPFYLVAYALLAGGERWLRNKTPQ</sequence>
<accession>A0ABD6C5R9</accession>
<evidence type="ECO:0000256" key="1">
    <source>
        <dbReference type="SAM" id="Phobius"/>
    </source>
</evidence>
<feature type="transmembrane region" description="Helical" evidence="1">
    <location>
        <begin position="79"/>
        <end position="96"/>
    </location>
</feature>